<accession>A0A0Z8FIR2</accession>
<proteinExistence type="predicted"/>
<gene>
    <name evidence="2" type="ORF">I5V48_06425</name>
</gene>
<protein>
    <submittedName>
        <fullName evidence="2">Uncharacterized protein</fullName>
    </submittedName>
</protein>
<dbReference type="Proteomes" id="UP000594569">
    <property type="component" value="Chromosome"/>
</dbReference>
<evidence type="ECO:0000256" key="1">
    <source>
        <dbReference type="SAM" id="MobiDB-lite"/>
    </source>
</evidence>
<dbReference type="RefSeq" id="WP_043024859.1">
    <property type="nucleotide sequence ID" value="NZ_CEDT01000037.1"/>
</dbReference>
<sequence>MGLGRSFDSRLGNEIQKIAMKLARVRYNDINVPNIILINTEDENVNRKFILNLYIIKDNFQQRVFYNIKPSDFLKYFNNDNIEPGKSIEFTLPKKSPKANLELLNKYKITDINKDLNKNINKLVDLLYIEDIDNSLKTKITAFEIKSGGNLDTKNSKANVDEIKLLKDFFKFFPSNRAYFATAYNNNGKGKPSGDVFVKLKDNKLKAKVGKEFWKMVLPKSLNYKTFIKEYKQRFIESGIEDEFKKLDLSSTKTKKKQTSKKKAVSKETVKKKAIPPKN</sequence>
<name>A0A0Z8FIR2_STRSU</name>
<dbReference type="EMBL" id="CP065430">
    <property type="protein sequence ID" value="QPO25644.1"/>
    <property type="molecule type" value="Genomic_DNA"/>
</dbReference>
<dbReference type="AlphaFoldDB" id="A0A0Z8FIR2"/>
<feature type="region of interest" description="Disordered" evidence="1">
    <location>
        <begin position="251"/>
        <end position="279"/>
    </location>
</feature>
<evidence type="ECO:0000313" key="2">
    <source>
        <dbReference type="EMBL" id="QPO25644.1"/>
    </source>
</evidence>
<organism evidence="2 3">
    <name type="scientific">Streptococcus suis</name>
    <dbReference type="NCBI Taxonomy" id="1307"/>
    <lineage>
        <taxon>Bacteria</taxon>
        <taxon>Bacillati</taxon>
        <taxon>Bacillota</taxon>
        <taxon>Bacilli</taxon>
        <taxon>Lactobacillales</taxon>
        <taxon>Streptococcaceae</taxon>
        <taxon>Streptococcus</taxon>
    </lineage>
</organism>
<reference evidence="2 3" key="1">
    <citation type="submission" date="2020-12" db="EMBL/GenBank/DDBJ databases">
        <title>Nonconservative transfer and diversity of a new family of integrative and conjugative elements associated with antibiotic resistance in zoonotic pathogen Streptococcus suis.</title>
        <authorList>
            <person name="Huang J."/>
        </authorList>
    </citation>
    <scope>NUCLEOTIDE SEQUENCE [LARGE SCALE GENOMIC DNA]</scope>
    <source>
        <strain evidence="2 3">YZDH1</strain>
    </source>
</reference>
<feature type="compositionally biased region" description="Basic residues" evidence="1">
    <location>
        <begin position="253"/>
        <end position="264"/>
    </location>
</feature>
<evidence type="ECO:0000313" key="3">
    <source>
        <dbReference type="Proteomes" id="UP000594569"/>
    </source>
</evidence>